<sequence>MTYHVSDLLKYSLYTILLIYPQKMFASDIYGPKPFNQIVESNFTNTWSPSSIGSIQNREHALLIDAETLSQCLTVDSSDPYLLGVGDVSVLSEGMGTYGNVMRSIFQILDLNTAVLSTEGLTNTYTFHPWLASYHAIDADTVSASESAGSIVIRDKNSFYMLEQSTVAFLVFTMTGTPSSTIIQATSRYIYNTELDSAAYELDTNWSANQWIKMGGSSVELTSMESEATEFMFADANDLINVSVSAYSDFNPNGTEWQTNSFAGWPVDQNTGEEAVWDYDDSQLNSDWFLEQVDDYYETQFGDSDEASTAASDFLDYIETTLGNQGSTLRYPKDVYLTFRESVLNYKFGSVDIYNSVLGETNIENVYFTNAADDNGMYHPFMVIASHNAPSGPQFLIDVPRPPGDNCCDGGYAEQNVTRNAVLENKLVKIPLRDYGLVSLLTDNDLSEYGTLAEDMNLEEDEWTTDNYASLSSSAIAVDGVMIYPASNNVLVYATFMAEITESGIHVGRGMGFHYHADGHSFNGNGINLYNLSDYEGHTHPPIIGFVFDGISLFGKYESSYSSADGYSEALDD</sequence>
<gene>
    <name evidence="1" type="ORF">METZ01_LOCUS173044</name>
</gene>
<dbReference type="AlphaFoldDB" id="A0A382C296"/>
<dbReference type="EMBL" id="UINC01032474">
    <property type="protein sequence ID" value="SVB20190.1"/>
    <property type="molecule type" value="Genomic_DNA"/>
</dbReference>
<protein>
    <submittedName>
        <fullName evidence="1">Uncharacterized protein</fullName>
    </submittedName>
</protein>
<accession>A0A382C296</accession>
<evidence type="ECO:0000313" key="1">
    <source>
        <dbReference type="EMBL" id="SVB20190.1"/>
    </source>
</evidence>
<proteinExistence type="predicted"/>
<name>A0A382C296_9ZZZZ</name>
<organism evidence="1">
    <name type="scientific">marine metagenome</name>
    <dbReference type="NCBI Taxonomy" id="408172"/>
    <lineage>
        <taxon>unclassified sequences</taxon>
        <taxon>metagenomes</taxon>
        <taxon>ecological metagenomes</taxon>
    </lineage>
</organism>
<reference evidence="1" key="1">
    <citation type="submission" date="2018-05" db="EMBL/GenBank/DDBJ databases">
        <authorList>
            <person name="Lanie J.A."/>
            <person name="Ng W.-L."/>
            <person name="Kazmierczak K.M."/>
            <person name="Andrzejewski T.M."/>
            <person name="Davidsen T.M."/>
            <person name="Wayne K.J."/>
            <person name="Tettelin H."/>
            <person name="Glass J.I."/>
            <person name="Rusch D."/>
            <person name="Podicherti R."/>
            <person name="Tsui H.-C.T."/>
            <person name="Winkler M.E."/>
        </authorList>
    </citation>
    <scope>NUCLEOTIDE SEQUENCE</scope>
</reference>
<feature type="non-terminal residue" evidence="1">
    <location>
        <position position="573"/>
    </location>
</feature>